<comment type="caution">
    <text evidence="1">The sequence shown here is derived from an EMBL/GenBank/DDBJ whole genome shotgun (WGS) entry which is preliminary data.</text>
</comment>
<reference evidence="1 2" key="1">
    <citation type="submission" date="2019-05" db="EMBL/GenBank/DDBJ databases">
        <title>Another draft genome of Portunus trituberculatus and its Hox gene families provides insights of decapod evolution.</title>
        <authorList>
            <person name="Jeong J.-H."/>
            <person name="Song I."/>
            <person name="Kim S."/>
            <person name="Choi T."/>
            <person name="Kim D."/>
            <person name="Ryu S."/>
            <person name="Kim W."/>
        </authorList>
    </citation>
    <scope>NUCLEOTIDE SEQUENCE [LARGE SCALE GENOMIC DNA]</scope>
    <source>
        <tissue evidence="1">Muscle</tissue>
    </source>
</reference>
<accession>A0A5B7IXP1</accession>
<dbReference type="EMBL" id="VSRR010071664">
    <property type="protein sequence ID" value="MPC86496.1"/>
    <property type="molecule type" value="Genomic_DNA"/>
</dbReference>
<gene>
    <name evidence="1" type="ORF">E2C01_081326</name>
</gene>
<sequence length="79" mass="8122">MYGRTIIGHILILGRVGEGIGGRTAIRVHRAPAARPGGVQVRGCGVVANSGHPVPSLAFPSPCVIDNIAGRSSVLETRV</sequence>
<proteinExistence type="predicted"/>
<organism evidence="1 2">
    <name type="scientific">Portunus trituberculatus</name>
    <name type="common">Swimming crab</name>
    <name type="synonym">Neptunus trituberculatus</name>
    <dbReference type="NCBI Taxonomy" id="210409"/>
    <lineage>
        <taxon>Eukaryota</taxon>
        <taxon>Metazoa</taxon>
        <taxon>Ecdysozoa</taxon>
        <taxon>Arthropoda</taxon>
        <taxon>Crustacea</taxon>
        <taxon>Multicrustacea</taxon>
        <taxon>Malacostraca</taxon>
        <taxon>Eumalacostraca</taxon>
        <taxon>Eucarida</taxon>
        <taxon>Decapoda</taxon>
        <taxon>Pleocyemata</taxon>
        <taxon>Brachyura</taxon>
        <taxon>Eubrachyura</taxon>
        <taxon>Portunoidea</taxon>
        <taxon>Portunidae</taxon>
        <taxon>Portuninae</taxon>
        <taxon>Portunus</taxon>
    </lineage>
</organism>
<dbReference type="AlphaFoldDB" id="A0A5B7IXP1"/>
<evidence type="ECO:0000313" key="1">
    <source>
        <dbReference type="EMBL" id="MPC86496.1"/>
    </source>
</evidence>
<protein>
    <submittedName>
        <fullName evidence="1">Uncharacterized protein</fullName>
    </submittedName>
</protein>
<keyword evidence="2" id="KW-1185">Reference proteome</keyword>
<dbReference type="Proteomes" id="UP000324222">
    <property type="component" value="Unassembled WGS sequence"/>
</dbReference>
<evidence type="ECO:0000313" key="2">
    <source>
        <dbReference type="Proteomes" id="UP000324222"/>
    </source>
</evidence>
<name>A0A5B7IXP1_PORTR</name>